<dbReference type="EMBL" id="AP019301">
    <property type="protein sequence ID" value="BBH04045.1"/>
    <property type="molecule type" value="Genomic_DNA"/>
</dbReference>
<proteinExistence type="predicted"/>
<organism evidence="1">
    <name type="scientific">Prunus dulcis</name>
    <name type="common">Almond</name>
    <name type="synonym">Amygdalus dulcis</name>
    <dbReference type="NCBI Taxonomy" id="3755"/>
    <lineage>
        <taxon>Eukaryota</taxon>
        <taxon>Viridiplantae</taxon>
        <taxon>Streptophyta</taxon>
        <taxon>Embryophyta</taxon>
        <taxon>Tracheophyta</taxon>
        <taxon>Spermatophyta</taxon>
        <taxon>Magnoliopsida</taxon>
        <taxon>eudicotyledons</taxon>
        <taxon>Gunneridae</taxon>
        <taxon>Pentapetalae</taxon>
        <taxon>rosids</taxon>
        <taxon>fabids</taxon>
        <taxon>Rosales</taxon>
        <taxon>Rosaceae</taxon>
        <taxon>Amygdaloideae</taxon>
        <taxon>Amygdaleae</taxon>
        <taxon>Prunus</taxon>
    </lineage>
</organism>
<evidence type="ECO:0000313" key="1">
    <source>
        <dbReference type="EMBL" id="BBH04045.1"/>
    </source>
</evidence>
<dbReference type="AlphaFoldDB" id="A0A4Y1RIZ5"/>
<gene>
    <name evidence="1" type="ORF">Prudu_015080</name>
</gene>
<protein>
    <submittedName>
        <fullName evidence="1">OBF binding protein 4</fullName>
    </submittedName>
</protein>
<name>A0A4Y1RIZ5_PRUDU</name>
<sequence>MNGMFSEIGSFTSLITSSNDVPFGFGNIGGTDASVSPFRVNQQAQGDHQNQWAEQNQSEELKMQELSGGLMDQTVRWIYQCTMADPTAEEEEYLDRWIGKRVQGIKVCLIFLTPLIKHIGVRVNGLIKTTLRSTSRKNLSL</sequence>
<reference evidence="1" key="1">
    <citation type="journal article" date="2019" name="Science">
        <title>Mutation of a bHLH transcription factor allowed almond domestication.</title>
        <authorList>
            <person name="Sanchez-Perez R."/>
            <person name="Pavan S."/>
            <person name="Mazzeo R."/>
            <person name="Moldovan C."/>
            <person name="Aiese Cigliano R."/>
            <person name="Del Cueto J."/>
            <person name="Ricciardi F."/>
            <person name="Lotti C."/>
            <person name="Ricciardi L."/>
            <person name="Dicenta F."/>
            <person name="Lopez-Marques R.L."/>
            <person name="Lindberg Moller B."/>
        </authorList>
    </citation>
    <scope>NUCLEOTIDE SEQUENCE</scope>
</reference>
<accession>A0A4Y1RIZ5</accession>